<accession>A0AAV4DZ29</accession>
<evidence type="ECO:0000313" key="4">
    <source>
        <dbReference type="Proteomes" id="UP000735302"/>
    </source>
</evidence>
<evidence type="ECO:0000256" key="1">
    <source>
        <dbReference type="SAM" id="MobiDB-lite"/>
    </source>
</evidence>
<sequence>MPRTPEIKGYSKTLGPKLTSTFMVKIDESISEASLLCFSYNASSGVDFDKASDALRAKSPKLKVFIYGVATIILLTIAGCAIFTLRTKPRRPKPSDELGVKASATTIDSTSSSDDDEDDDDDDADDEDEDDDESVASYESESDA</sequence>
<feature type="region of interest" description="Disordered" evidence="1">
    <location>
        <begin position="88"/>
        <end position="144"/>
    </location>
</feature>
<feature type="compositionally biased region" description="Acidic residues" evidence="1">
    <location>
        <begin position="113"/>
        <end position="144"/>
    </location>
</feature>
<protein>
    <submittedName>
        <fullName evidence="3">Uncharacterized protein</fullName>
    </submittedName>
</protein>
<keyword evidence="4" id="KW-1185">Reference proteome</keyword>
<feature type="compositionally biased region" description="Low complexity" evidence="1">
    <location>
        <begin position="102"/>
        <end position="112"/>
    </location>
</feature>
<dbReference type="Proteomes" id="UP000735302">
    <property type="component" value="Unassembled WGS sequence"/>
</dbReference>
<dbReference type="EMBL" id="BLXT01008474">
    <property type="protein sequence ID" value="GFO49320.1"/>
    <property type="molecule type" value="Genomic_DNA"/>
</dbReference>
<comment type="caution">
    <text evidence="3">The sequence shown here is derived from an EMBL/GenBank/DDBJ whole genome shotgun (WGS) entry which is preliminary data.</text>
</comment>
<reference evidence="3 4" key="1">
    <citation type="journal article" date="2021" name="Elife">
        <title>Chloroplast acquisition without the gene transfer in kleptoplastic sea slugs, Plakobranchus ocellatus.</title>
        <authorList>
            <person name="Maeda T."/>
            <person name="Takahashi S."/>
            <person name="Yoshida T."/>
            <person name="Shimamura S."/>
            <person name="Takaki Y."/>
            <person name="Nagai Y."/>
            <person name="Toyoda A."/>
            <person name="Suzuki Y."/>
            <person name="Arimoto A."/>
            <person name="Ishii H."/>
            <person name="Satoh N."/>
            <person name="Nishiyama T."/>
            <person name="Hasebe M."/>
            <person name="Maruyama T."/>
            <person name="Minagawa J."/>
            <person name="Obokata J."/>
            <person name="Shigenobu S."/>
        </authorList>
    </citation>
    <scope>NUCLEOTIDE SEQUENCE [LARGE SCALE GENOMIC DNA]</scope>
</reference>
<gene>
    <name evidence="3" type="ORF">PoB_007582500</name>
</gene>
<keyword evidence="2" id="KW-0472">Membrane</keyword>
<name>A0AAV4DZ29_9GAST</name>
<keyword evidence="2" id="KW-1133">Transmembrane helix</keyword>
<evidence type="ECO:0000313" key="3">
    <source>
        <dbReference type="EMBL" id="GFO49320.1"/>
    </source>
</evidence>
<feature type="transmembrane region" description="Helical" evidence="2">
    <location>
        <begin position="64"/>
        <end position="85"/>
    </location>
</feature>
<evidence type="ECO:0000256" key="2">
    <source>
        <dbReference type="SAM" id="Phobius"/>
    </source>
</evidence>
<organism evidence="3 4">
    <name type="scientific">Plakobranchus ocellatus</name>
    <dbReference type="NCBI Taxonomy" id="259542"/>
    <lineage>
        <taxon>Eukaryota</taxon>
        <taxon>Metazoa</taxon>
        <taxon>Spiralia</taxon>
        <taxon>Lophotrochozoa</taxon>
        <taxon>Mollusca</taxon>
        <taxon>Gastropoda</taxon>
        <taxon>Heterobranchia</taxon>
        <taxon>Euthyneura</taxon>
        <taxon>Panpulmonata</taxon>
        <taxon>Sacoglossa</taxon>
        <taxon>Placobranchoidea</taxon>
        <taxon>Plakobranchidae</taxon>
        <taxon>Plakobranchus</taxon>
    </lineage>
</organism>
<keyword evidence="2" id="KW-0812">Transmembrane</keyword>
<dbReference type="AlphaFoldDB" id="A0AAV4DZ29"/>
<proteinExistence type="predicted"/>